<accession>A0A8H7AMY6</accession>
<dbReference type="SMART" id="SM00672">
    <property type="entry name" value="CAP10"/>
    <property type="match status" value="1"/>
</dbReference>
<dbReference type="OrthoDB" id="541052at2759"/>
<feature type="region of interest" description="Disordered" evidence="1">
    <location>
        <begin position="44"/>
        <end position="67"/>
    </location>
</feature>
<dbReference type="Proteomes" id="UP000606974">
    <property type="component" value="Unassembled WGS sequence"/>
</dbReference>
<evidence type="ECO:0000256" key="1">
    <source>
        <dbReference type="SAM" id="MobiDB-lite"/>
    </source>
</evidence>
<gene>
    <name evidence="3" type="ORF">GJ744_009922</name>
</gene>
<comment type="caution">
    <text evidence="3">The sequence shown here is derived from an EMBL/GenBank/DDBJ whole genome shotgun (WGS) entry which is preliminary data.</text>
</comment>
<evidence type="ECO:0000313" key="3">
    <source>
        <dbReference type="EMBL" id="KAF7508025.1"/>
    </source>
</evidence>
<dbReference type="PANTHER" id="PTHR12203">
    <property type="entry name" value="KDEL LYS-ASP-GLU-LEU CONTAINING - RELATED"/>
    <property type="match status" value="1"/>
</dbReference>
<dbReference type="EMBL" id="JAACFV010000060">
    <property type="protein sequence ID" value="KAF7508025.1"/>
    <property type="molecule type" value="Genomic_DNA"/>
</dbReference>
<evidence type="ECO:0000259" key="2">
    <source>
        <dbReference type="SMART" id="SM00672"/>
    </source>
</evidence>
<reference evidence="3" key="1">
    <citation type="submission" date="2020-02" db="EMBL/GenBank/DDBJ databases">
        <authorList>
            <person name="Palmer J.M."/>
        </authorList>
    </citation>
    <scope>NUCLEOTIDE SEQUENCE</scope>
    <source>
        <strain evidence="3">EPUS1.4</strain>
        <tissue evidence="3">Thallus</tissue>
    </source>
</reference>
<proteinExistence type="predicted"/>
<evidence type="ECO:0000313" key="4">
    <source>
        <dbReference type="Proteomes" id="UP000606974"/>
    </source>
</evidence>
<sequence length="618" mass="70422">MILSSFMSGNIRNIRRIRWAVLPALTIAALLLYFSLPPLPDSFSSSPPEKHSQTWSSPSSHRPSTHPITSLIHNAEDAFSQLLSKETHDLASAAEAYRKARGRHPPPGFDSWYDVAKSHDVIMVEEFWDQIYDDLRPFWALPANQIRADARANNMVVNIKGGESEANTGWFWHTIWAKMIGTVSKYLPDMVVPCNAMDEPRLLVPWETINDYMEEEQQSRRLTATADATDVYHNWHKDDEDESVEATNAEWKDSSSMSLVREACHPDSNTRTSIGVSDGLENGTVPEHMRDGFVANYTLSTSLCHQPDLAMYHGAINQPLTASWSQKLIPLFGGSKMGVNNEILLPAPMPWSEDERFNADEGSGINWDTKEKQAIWRGTATGGRHHPTNWHQFHRHRFVYLTNGTKLRTTAGNPHDKILTSNFMHAATSPLARATQDHLAEYVSYTNDVGFTDLFCDELSENGSCWYLDNDYAVVPGIPMSQQFKYKYLPDIDGNSFSGRYRAFLLSTSLPIKATIYREWHDSRLMAWKHFVPMDNRFTDYYGILEYFRGFEGLGDSEAVPVHDEAAKKIAYDGKDWAEKVLRKEDMQIYVFRLLLEYARVCDDNRNNLGFVGDLKRD</sequence>
<dbReference type="PANTHER" id="PTHR12203:SF22">
    <property type="entry name" value="CAPSULE ASSOCIATED PROTEIN"/>
    <property type="match status" value="1"/>
</dbReference>
<dbReference type="AlphaFoldDB" id="A0A8H7AMY6"/>
<name>A0A8H7AMY6_9EURO</name>
<dbReference type="Pfam" id="PF05686">
    <property type="entry name" value="Glyco_transf_90"/>
    <property type="match status" value="1"/>
</dbReference>
<feature type="domain" description="Glycosyl transferase CAP10" evidence="2">
    <location>
        <begin position="305"/>
        <end position="605"/>
    </location>
</feature>
<protein>
    <recommendedName>
        <fullName evidence="2">Glycosyl transferase CAP10 domain-containing protein</fullName>
    </recommendedName>
</protein>
<keyword evidence="4" id="KW-1185">Reference proteome</keyword>
<organism evidence="3 4">
    <name type="scientific">Endocarpon pusillum</name>
    <dbReference type="NCBI Taxonomy" id="364733"/>
    <lineage>
        <taxon>Eukaryota</taxon>
        <taxon>Fungi</taxon>
        <taxon>Dikarya</taxon>
        <taxon>Ascomycota</taxon>
        <taxon>Pezizomycotina</taxon>
        <taxon>Eurotiomycetes</taxon>
        <taxon>Chaetothyriomycetidae</taxon>
        <taxon>Verrucariales</taxon>
        <taxon>Verrucariaceae</taxon>
        <taxon>Endocarpon</taxon>
    </lineage>
</organism>
<dbReference type="InterPro" id="IPR006598">
    <property type="entry name" value="CAP10"/>
</dbReference>
<dbReference type="InterPro" id="IPR051091">
    <property type="entry name" value="O-Glucosyltr/Glycosyltrsf_90"/>
</dbReference>